<feature type="non-terminal residue" evidence="8">
    <location>
        <position position="1"/>
    </location>
</feature>
<evidence type="ECO:0000256" key="5">
    <source>
        <dbReference type="ARBA" id="ARBA00022741"/>
    </source>
</evidence>
<dbReference type="NCBIfam" id="TIGR01733">
    <property type="entry name" value="AA-adenyl-dom"/>
    <property type="match status" value="1"/>
</dbReference>
<keyword evidence="6" id="KW-0067">ATP-binding</keyword>
<dbReference type="InterPro" id="IPR010071">
    <property type="entry name" value="AA_adenyl_dom"/>
</dbReference>
<evidence type="ECO:0000313" key="8">
    <source>
        <dbReference type="EMBL" id="PFV19838.1"/>
    </source>
</evidence>
<dbReference type="InterPro" id="IPR020845">
    <property type="entry name" value="AMP-binding_CS"/>
</dbReference>
<gene>
    <name evidence="8" type="ORF">COK99_32635</name>
</gene>
<organism evidence="8 9">
    <name type="scientific">Bacillus thuringiensis</name>
    <dbReference type="NCBI Taxonomy" id="1428"/>
    <lineage>
        <taxon>Bacteria</taxon>
        <taxon>Bacillati</taxon>
        <taxon>Bacillota</taxon>
        <taxon>Bacilli</taxon>
        <taxon>Bacillales</taxon>
        <taxon>Bacillaceae</taxon>
        <taxon>Bacillus</taxon>
        <taxon>Bacillus cereus group</taxon>
    </lineage>
</organism>
<comment type="similarity">
    <text evidence="2">Belongs to the ATP-dependent AMP-binding enzyme family.</text>
</comment>
<dbReference type="SUPFAM" id="SSF52777">
    <property type="entry name" value="CoA-dependent acyltransferases"/>
    <property type="match status" value="2"/>
</dbReference>
<protein>
    <submittedName>
        <fullName evidence="8">Non-ribosomal peptide synthetase</fullName>
    </submittedName>
</protein>
<dbReference type="Gene3D" id="3.30.559.10">
    <property type="entry name" value="Chloramphenicol acetyltransferase-like domain"/>
    <property type="match status" value="1"/>
</dbReference>
<dbReference type="Pfam" id="PF13193">
    <property type="entry name" value="AMP-binding_C"/>
    <property type="match status" value="1"/>
</dbReference>
<evidence type="ECO:0000256" key="6">
    <source>
        <dbReference type="ARBA" id="ARBA00022840"/>
    </source>
</evidence>
<dbReference type="FunFam" id="3.40.50.980:FF:000002">
    <property type="entry name" value="Enterobactin synthetase component F"/>
    <property type="match status" value="1"/>
</dbReference>
<feature type="domain" description="Carrier" evidence="7">
    <location>
        <begin position="485"/>
        <end position="560"/>
    </location>
</feature>
<dbReference type="GO" id="GO:0043041">
    <property type="term" value="P:amino acid activation for nonribosomal peptide biosynthetic process"/>
    <property type="evidence" value="ECO:0007669"/>
    <property type="project" value="TreeGrafter"/>
</dbReference>
<keyword evidence="4" id="KW-0597">Phosphoprotein</keyword>
<dbReference type="InterPro" id="IPR000873">
    <property type="entry name" value="AMP-dep_synth/lig_dom"/>
</dbReference>
<dbReference type="Gene3D" id="1.10.1200.10">
    <property type="entry name" value="ACP-like"/>
    <property type="match status" value="1"/>
</dbReference>
<dbReference type="Gene3D" id="3.30.300.30">
    <property type="match status" value="1"/>
</dbReference>
<proteinExistence type="inferred from homology"/>
<name>A0A9X7GAJ3_BACTU</name>
<dbReference type="InterPro" id="IPR009081">
    <property type="entry name" value="PP-bd_ACP"/>
</dbReference>
<dbReference type="EMBL" id="NVDU01000154">
    <property type="protein sequence ID" value="PFV19838.1"/>
    <property type="molecule type" value="Genomic_DNA"/>
</dbReference>
<dbReference type="InterPro" id="IPR020806">
    <property type="entry name" value="PKS_PP-bd"/>
</dbReference>
<dbReference type="InterPro" id="IPR045851">
    <property type="entry name" value="AMP-bd_C_sf"/>
</dbReference>
<dbReference type="AlphaFoldDB" id="A0A9X7GAJ3"/>
<dbReference type="InterPro" id="IPR036736">
    <property type="entry name" value="ACP-like_sf"/>
</dbReference>
<dbReference type="GO" id="GO:0003824">
    <property type="term" value="F:catalytic activity"/>
    <property type="evidence" value="ECO:0007669"/>
    <property type="project" value="InterPro"/>
</dbReference>
<dbReference type="FunFam" id="2.30.38.10:FF:000001">
    <property type="entry name" value="Non-ribosomal peptide synthetase PvdI"/>
    <property type="match status" value="1"/>
</dbReference>
<dbReference type="Gene3D" id="3.40.50.980">
    <property type="match status" value="2"/>
</dbReference>
<dbReference type="FunFam" id="3.40.50.12780:FF:000012">
    <property type="entry name" value="Non-ribosomal peptide synthetase"/>
    <property type="match status" value="1"/>
</dbReference>
<dbReference type="GO" id="GO:0005524">
    <property type="term" value="F:ATP binding"/>
    <property type="evidence" value="ECO:0007669"/>
    <property type="project" value="UniProtKB-KW"/>
</dbReference>
<dbReference type="Gene3D" id="2.30.38.10">
    <property type="entry name" value="Luciferase, Domain 3"/>
    <property type="match status" value="1"/>
</dbReference>
<dbReference type="FunFam" id="3.30.300.30:FF:000010">
    <property type="entry name" value="Enterobactin synthetase component F"/>
    <property type="match status" value="1"/>
</dbReference>
<dbReference type="Proteomes" id="UP000223366">
    <property type="component" value="Unassembled WGS sequence"/>
</dbReference>
<dbReference type="PRINTS" id="PR00154">
    <property type="entry name" value="AMPBINDING"/>
</dbReference>
<evidence type="ECO:0000313" key="9">
    <source>
        <dbReference type="Proteomes" id="UP000223366"/>
    </source>
</evidence>
<dbReference type="SMART" id="SM00823">
    <property type="entry name" value="PKS_PP"/>
    <property type="match status" value="1"/>
</dbReference>
<dbReference type="Gene3D" id="3.30.559.30">
    <property type="entry name" value="Nonribosomal peptide synthetase, condensation domain"/>
    <property type="match status" value="1"/>
</dbReference>
<comment type="caution">
    <text evidence="8">The sequence shown here is derived from an EMBL/GenBank/DDBJ whole genome shotgun (WGS) entry which is preliminary data.</text>
</comment>
<dbReference type="FunFam" id="3.40.50.980:FF:000001">
    <property type="entry name" value="Non-ribosomal peptide synthetase"/>
    <property type="match status" value="1"/>
</dbReference>
<dbReference type="GO" id="GO:0005829">
    <property type="term" value="C:cytosol"/>
    <property type="evidence" value="ECO:0007669"/>
    <property type="project" value="TreeGrafter"/>
</dbReference>
<dbReference type="CDD" id="cd05930">
    <property type="entry name" value="A_NRPS"/>
    <property type="match status" value="1"/>
</dbReference>
<dbReference type="Pfam" id="PF00550">
    <property type="entry name" value="PP-binding"/>
    <property type="match status" value="1"/>
</dbReference>
<evidence type="ECO:0000256" key="1">
    <source>
        <dbReference type="ARBA" id="ARBA00001957"/>
    </source>
</evidence>
<keyword evidence="5" id="KW-0547">Nucleotide-binding</keyword>
<evidence type="ECO:0000256" key="2">
    <source>
        <dbReference type="ARBA" id="ARBA00006432"/>
    </source>
</evidence>
<dbReference type="InterPro" id="IPR023213">
    <property type="entry name" value="CAT-like_dom_sf"/>
</dbReference>
<dbReference type="GO" id="GO:0044550">
    <property type="term" value="P:secondary metabolite biosynthetic process"/>
    <property type="evidence" value="ECO:0007669"/>
    <property type="project" value="UniProtKB-ARBA"/>
</dbReference>
<keyword evidence="3" id="KW-0596">Phosphopantetheine</keyword>
<sequence>TYRELNERANRLARILRNKGVKPNSITGIMVERSLEMTVGILGILKAGGAYLPIDPSYPKERIEYMLKDSESKVLLFSKGNFKDSIEFQEGAIDISNEELFKGDSSNLEVVNSSRDLAYVIYTSGSTGKPKGVMIEHHSVINRINWMQSRYPLSSTDVILQKTPFTFDVSVWELFWWFFAGARVCVLIPGGEKDPEAIVSAIERNEVTTMHFVPSMLSAFLNYVDGNIETKRLSSLRQVFASGEALRLHQVEAFNSLLWNTNGTRLTNLYGPTEATVDVSYFDCSIGHELANVPIGKPIDNTELYVVNQHNQLMPVGVPGELCIAGVGLARGYLNRKELTAEKFVDNPFKPGERMYRTGDLARWLSDGNIEFLGRIDHQVKIRGYRIELGEIENVLKKQIGVKDTVVLDREDADGNKYLCGYIVKELDVSIEGIKAGARAELPEYMVPNIMVEIDEIPLTANGKIDRKVLLNIEVVPSKSNEYEAPRNDIEGKLVRMWEDILGIDRVGIHDNFFELGGHSLKATVLSGRIRKELEVEVGIGNIFENPTIIGLAEYILQGQKTQYELLKPLDKSESYAVSSAQRRMYVVQMMDSTSTAYNMPMALELTGNVDRERIERAIEALINKHEALRTSFHMEGEEIVQRIHEKGERKLQYIEVEEEEKAEEIMKGWIKPFELDKYPIMRGGIIKTGEKFLLMLDMHHIVTDGVTMNILVEDFIKAYEGEELSIEAVQYKEYAQWEKEQKENGVWEKQKEYWKEVYKGEVPVLELPMEGIRGKIGDTEGERISFEIGEGTVESLKEAVKAVGGTLYMGLMAGFSILLSKYSGQEDIVIGSPIAGRRHTQLENIAGMFVNTLAIKTNPEGEKSVKAFLAEMKQILLGAYENQEFPYEELVEVLEVERDLSRNPLFDVMLVLQNMEMK</sequence>
<dbReference type="PANTHER" id="PTHR45527:SF14">
    <property type="entry name" value="PLIPASTATIN SYNTHASE SUBUNIT B"/>
    <property type="match status" value="1"/>
</dbReference>
<dbReference type="SUPFAM" id="SSF47336">
    <property type="entry name" value="ACP-like"/>
    <property type="match status" value="1"/>
</dbReference>
<dbReference type="InterPro" id="IPR025110">
    <property type="entry name" value="AMP-bd_C"/>
</dbReference>
<dbReference type="SUPFAM" id="SSF56801">
    <property type="entry name" value="Acetyl-CoA synthetase-like"/>
    <property type="match status" value="1"/>
</dbReference>
<feature type="non-terminal residue" evidence="8">
    <location>
        <position position="919"/>
    </location>
</feature>
<dbReference type="InterPro" id="IPR001242">
    <property type="entry name" value="Condensation_dom"/>
</dbReference>
<dbReference type="Pfam" id="PF00668">
    <property type="entry name" value="Condensation"/>
    <property type="match status" value="1"/>
</dbReference>
<evidence type="ECO:0000256" key="4">
    <source>
        <dbReference type="ARBA" id="ARBA00022553"/>
    </source>
</evidence>
<dbReference type="PANTHER" id="PTHR45527">
    <property type="entry name" value="NONRIBOSOMAL PEPTIDE SYNTHETASE"/>
    <property type="match status" value="1"/>
</dbReference>
<comment type="cofactor">
    <cofactor evidence="1">
        <name>pantetheine 4'-phosphate</name>
        <dbReference type="ChEBI" id="CHEBI:47942"/>
    </cofactor>
</comment>
<accession>A0A9X7GAJ3</accession>
<evidence type="ECO:0000256" key="3">
    <source>
        <dbReference type="ARBA" id="ARBA00022450"/>
    </source>
</evidence>
<dbReference type="RefSeq" id="WP_141544733.1">
    <property type="nucleotide sequence ID" value="NZ_NUHS01000093.1"/>
</dbReference>
<dbReference type="PROSITE" id="PS00455">
    <property type="entry name" value="AMP_BINDING"/>
    <property type="match status" value="1"/>
</dbReference>
<evidence type="ECO:0000259" key="7">
    <source>
        <dbReference type="PROSITE" id="PS50075"/>
    </source>
</evidence>
<dbReference type="PROSITE" id="PS50075">
    <property type="entry name" value="CARRIER"/>
    <property type="match status" value="1"/>
</dbReference>
<dbReference type="CDD" id="cd19531">
    <property type="entry name" value="LCL_NRPS-like"/>
    <property type="match status" value="1"/>
</dbReference>
<reference evidence="8 9" key="1">
    <citation type="submission" date="2017-09" db="EMBL/GenBank/DDBJ databases">
        <title>Large-scale bioinformatics analysis of Bacillus genomes uncovers conserved roles of natural products in bacterial physiology.</title>
        <authorList>
            <consortium name="Agbiome Team Llc"/>
            <person name="Bleich R.M."/>
            <person name="Grubbs K.J."/>
            <person name="Santa Maria K.C."/>
            <person name="Allen S.E."/>
            <person name="Farag S."/>
            <person name="Shank E.A."/>
            <person name="Bowers A."/>
        </authorList>
    </citation>
    <scope>NUCLEOTIDE SEQUENCE [LARGE SCALE GENOMIC DNA]</scope>
    <source>
        <strain evidence="8 9">AFS060060</strain>
    </source>
</reference>
<dbReference type="GO" id="GO:0008610">
    <property type="term" value="P:lipid biosynthetic process"/>
    <property type="evidence" value="ECO:0007669"/>
    <property type="project" value="UniProtKB-ARBA"/>
</dbReference>
<dbReference type="GO" id="GO:0031177">
    <property type="term" value="F:phosphopantetheine binding"/>
    <property type="evidence" value="ECO:0007669"/>
    <property type="project" value="InterPro"/>
</dbReference>
<dbReference type="FunFam" id="1.10.1200.10:FF:000005">
    <property type="entry name" value="Nonribosomal peptide synthetase 1"/>
    <property type="match status" value="1"/>
</dbReference>
<dbReference type="InterPro" id="IPR020459">
    <property type="entry name" value="AMP-binding"/>
</dbReference>
<dbReference type="Pfam" id="PF00501">
    <property type="entry name" value="AMP-binding"/>
    <property type="match status" value="1"/>
</dbReference>